<evidence type="ECO:0000256" key="1">
    <source>
        <dbReference type="SAM" id="MobiDB-lite"/>
    </source>
</evidence>
<comment type="caution">
    <text evidence="2">The sequence shown here is derived from an EMBL/GenBank/DDBJ whole genome shotgun (WGS) entry which is preliminary data.</text>
</comment>
<dbReference type="Proteomes" id="UP000273828">
    <property type="component" value="Unassembled WGS sequence"/>
</dbReference>
<feature type="compositionally biased region" description="Polar residues" evidence="1">
    <location>
        <begin position="75"/>
        <end position="88"/>
    </location>
</feature>
<dbReference type="OrthoDB" id="201234at2157"/>
<proteinExistence type="predicted"/>
<accession>A0A3N6M5X6</accession>
<dbReference type="RefSeq" id="WP_124177559.1">
    <property type="nucleotide sequence ID" value="NZ_REFY01000002.1"/>
</dbReference>
<dbReference type="AlphaFoldDB" id="A0A3N6M5X6"/>
<reference evidence="2 3" key="1">
    <citation type="submission" date="2018-10" db="EMBL/GenBank/DDBJ databases">
        <title>Natrarchaeobius chitinivorans gen. nov., sp. nov., and Natrarchaeobius haloalkaliphilus sp. nov., alkaliphilic, chitin-utilizing haloarchaea from hypersaline alkaline lakes.</title>
        <authorList>
            <person name="Sorokin D.Y."/>
            <person name="Elcheninov A.G."/>
            <person name="Kostrikina N.A."/>
            <person name="Bale N.J."/>
            <person name="Sinninghe Damste J.S."/>
            <person name="Khijniak T.V."/>
            <person name="Kublanov I.V."/>
            <person name="Toshchakov S.V."/>
        </authorList>
    </citation>
    <scope>NUCLEOTIDE SEQUENCE [LARGE SCALE GENOMIC DNA]</scope>
    <source>
        <strain evidence="2 3">AArcht-Sl</strain>
    </source>
</reference>
<evidence type="ECO:0000313" key="3">
    <source>
        <dbReference type="Proteomes" id="UP000273828"/>
    </source>
</evidence>
<organism evidence="2 3">
    <name type="scientific">Natrarchaeobius halalkaliphilus</name>
    <dbReference type="NCBI Taxonomy" id="1679091"/>
    <lineage>
        <taxon>Archaea</taxon>
        <taxon>Methanobacteriati</taxon>
        <taxon>Methanobacteriota</taxon>
        <taxon>Stenosarchaea group</taxon>
        <taxon>Halobacteria</taxon>
        <taxon>Halobacteriales</taxon>
        <taxon>Natrialbaceae</taxon>
        <taxon>Natrarchaeobius</taxon>
    </lineage>
</organism>
<gene>
    <name evidence="2" type="ORF">EA462_05515</name>
</gene>
<evidence type="ECO:0000313" key="2">
    <source>
        <dbReference type="EMBL" id="RQG91430.1"/>
    </source>
</evidence>
<feature type="region of interest" description="Disordered" evidence="1">
    <location>
        <begin position="66"/>
        <end position="88"/>
    </location>
</feature>
<keyword evidence="3" id="KW-1185">Reference proteome</keyword>
<sequence>MKRRTTLAIVGASIFTGAAVNATTATTDGGPRIVDIDSETSTEDVDAGDEYAIEYVDGRTVVVTARRRSPPLATRQPSPQSNPRRLET</sequence>
<dbReference type="EMBL" id="REFY01000002">
    <property type="protein sequence ID" value="RQG91430.1"/>
    <property type="molecule type" value="Genomic_DNA"/>
</dbReference>
<protein>
    <submittedName>
        <fullName evidence="2">Uncharacterized protein</fullName>
    </submittedName>
</protein>
<name>A0A3N6M5X6_9EURY</name>